<evidence type="ECO:0000313" key="1">
    <source>
        <dbReference type="EMBL" id="KKM64025.1"/>
    </source>
</evidence>
<protein>
    <submittedName>
        <fullName evidence="1">Uncharacterized protein</fullName>
    </submittedName>
</protein>
<gene>
    <name evidence="1" type="ORF">LCGC14_1505600</name>
</gene>
<proteinExistence type="predicted"/>
<organism evidence="1">
    <name type="scientific">marine sediment metagenome</name>
    <dbReference type="NCBI Taxonomy" id="412755"/>
    <lineage>
        <taxon>unclassified sequences</taxon>
        <taxon>metagenomes</taxon>
        <taxon>ecological metagenomes</taxon>
    </lineage>
</organism>
<sequence length="55" mass="6331">MSNCEGRKYWDCKGDYRNVFEPKFRGLGKDRCNQCGKLIPANVKGKVIRVDVKIP</sequence>
<name>A0A0F9LI59_9ZZZZ</name>
<reference evidence="1" key="1">
    <citation type="journal article" date="2015" name="Nature">
        <title>Complex archaea that bridge the gap between prokaryotes and eukaryotes.</title>
        <authorList>
            <person name="Spang A."/>
            <person name="Saw J.H."/>
            <person name="Jorgensen S.L."/>
            <person name="Zaremba-Niedzwiedzka K."/>
            <person name="Martijn J."/>
            <person name="Lind A.E."/>
            <person name="van Eijk R."/>
            <person name="Schleper C."/>
            <person name="Guy L."/>
            <person name="Ettema T.J."/>
        </authorList>
    </citation>
    <scope>NUCLEOTIDE SEQUENCE</scope>
</reference>
<dbReference type="EMBL" id="LAZR01010983">
    <property type="protein sequence ID" value="KKM64025.1"/>
    <property type="molecule type" value="Genomic_DNA"/>
</dbReference>
<comment type="caution">
    <text evidence="1">The sequence shown here is derived from an EMBL/GenBank/DDBJ whole genome shotgun (WGS) entry which is preliminary data.</text>
</comment>
<dbReference type="AlphaFoldDB" id="A0A0F9LI59"/>
<accession>A0A0F9LI59</accession>